<protein>
    <submittedName>
        <fullName evidence="2">Uncharacterized protein</fullName>
    </submittedName>
</protein>
<feature type="chain" id="PRO_5025366143" evidence="1">
    <location>
        <begin position="30"/>
        <end position="154"/>
    </location>
</feature>
<gene>
    <name evidence="2" type="ORF">P280DRAFT_481984</name>
</gene>
<dbReference type="OrthoDB" id="10435016at2759"/>
<dbReference type="AlphaFoldDB" id="A0A6A6RUI5"/>
<keyword evidence="3" id="KW-1185">Reference proteome</keyword>
<accession>A0A6A6RUI5</accession>
<evidence type="ECO:0000256" key="1">
    <source>
        <dbReference type="SAM" id="SignalP"/>
    </source>
</evidence>
<keyword evidence="1" id="KW-0732">Signal</keyword>
<evidence type="ECO:0000313" key="2">
    <source>
        <dbReference type="EMBL" id="KAF2638642.1"/>
    </source>
</evidence>
<dbReference type="Proteomes" id="UP000799753">
    <property type="component" value="Unassembled WGS sequence"/>
</dbReference>
<dbReference type="EMBL" id="MU006789">
    <property type="protein sequence ID" value="KAF2638642.1"/>
    <property type="molecule type" value="Genomic_DNA"/>
</dbReference>
<name>A0A6A6RUI5_9PLEO</name>
<feature type="signal peptide" evidence="1">
    <location>
        <begin position="1"/>
        <end position="29"/>
    </location>
</feature>
<organism evidence="2 3">
    <name type="scientific">Massarina eburnea CBS 473.64</name>
    <dbReference type="NCBI Taxonomy" id="1395130"/>
    <lineage>
        <taxon>Eukaryota</taxon>
        <taxon>Fungi</taxon>
        <taxon>Dikarya</taxon>
        <taxon>Ascomycota</taxon>
        <taxon>Pezizomycotina</taxon>
        <taxon>Dothideomycetes</taxon>
        <taxon>Pleosporomycetidae</taxon>
        <taxon>Pleosporales</taxon>
        <taxon>Massarineae</taxon>
        <taxon>Massarinaceae</taxon>
        <taxon>Massarina</taxon>
    </lineage>
</organism>
<evidence type="ECO:0000313" key="3">
    <source>
        <dbReference type="Proteomes" id="UP000799753"/>
    </source>
</evidence>
<sequence>MGAQHHKNSSSITLSLSLLFILSSSFVTSNSIPSLGPPDKTISIDPTNPTPQEISGAPAGLYACSEYDFQGTCHWWSPDKTSLYHCYAVPDTQWKYRSWGPDEGGACKLFHSTDCSEESRYYMQKDVHARDIWVYPGDNAEPQWEVKTIWCWKT</sequence>
<proteinExistence type="predicted"/>
<reference evidence="2" key="1">
    <citation type="journal article" date="2020" name="Stud. Mycol.">
        <title>101 Dothideomycetes genomes: a test case for predicting lifestyles and emergence of pathogens.</title>
        <authorList>
            <person name="Haridas S."/>
            <person name="Albert R."/>
            <person name="Binder M."/>
            <person name="Bloem J."/>
            <person name="Labutti K."/>
            <person name="Salamov A."/>
            <person name="Andreopoulos B."/>
            <person name="Baker S."/>
            <person name="Barry K."/>
            <person name="Bills G."/>
            <person name="Bluhm B."/>
            <person name="Cannon C."/>
            <person name="Castanera R."/>
            <person name="Culley D."/>
            <person name="Daum C."/>
            <person name="Ezra D."/>
            <person name="Gonzalez J."/>
            <person name="Henrissat B."/>
            <person name="Kuo A."/>
            <person name="Liang C."/>
            <person name="Lipzen A."/>
            <person name="Lutzoni F."/>
            <person name="Magnuson J."/>
            <person name="Mondo S."/>
            <person name="Nolan M."/>
            <person name="Ohm R."/>
            <person name="Pangilinan J."/>
            <person name="Park H.-J."/>
            <person name="Ramirez L."/>
            <person name="Alfaro M."/>
            <person name="Sun H."/>
            <person name="Tritt A."/>
            <person name="Yoshinaga Y."/>
            <person name="Zwiers L.-H."/>
            <person name="Turgeon B."/>
            <person name="Goodwin S."/>
            <person name="Spatafora J."/>
            <person name="Crous P."/>
            <person name="Grigoriev I."/>
        </authorList>
    </citation>
    <scope>NUCLEOTIDE SEQUENCE</scope>
    <source>
        <strain evidence="2">CBS 473.64</strain>
    </source>
</reference>